<evidence type="ECO:0000313" key="1">
    <source>
        <dbReference type="EMBL" id="MFB5760942.1"/>
    </source>
</evidence>
<comment type="caution">
    <text evidence="1">The sequence shown here is derived from an EMBL/GenBank/DDBJ whole genome shotgun (WGS) entry which is preliminary data.</text>
</comment>
<name>A0ABV5C0A7_9BACL</name>
<protein>
    <submittedName>
        <fullName evidence="1">Uncharacterized protein</fullName>
    </submittedName>
</protein>
<dbReference type="RefSeq" id="WP_375520085.1">
    <property type="nucleotide sequence ID" value="NZ_JBHIRY010000008.1"/>
</dbReference>
<gene>
    <name evidence="1" type="ORF">ACE5LO_11120</name>
</gene>
<proteinExistence type="predicted"/>
<reference evidence="1 2" key="1">
    <citation type="submission" date="2024-09" db="EMBL/GenBank/DDBJ databases">
        <title>Paenibacillus zeirhizospherea sp. nov., isolated from surface of the maize (Zea mays) roots in a horticulture field, Hungary.</title>
        <authorList>
            <person name="Marton D."/>
            <person name="Farkas M."/>
            <person name="Bedics A."/>
            <person name="Toth E."/>
            <person name="Tancsics A."/>
            <person name="Boka K."/>
            <person name="Marati G."/>
            <person name="Kriszt B."/>
            <person name="Cserhati M."/>
        </authorList>
    </citation>
    <scope>NUCLEOTIDE SEQUENCE [LARGE SCALE GENOMIC DNA]</scope>
    <source>
        <strain evidence="1 2">JCM 18446</strain>
    </source>
</reference>
<dbReference type="EMBL" id="JBHIRY010000008">
    <property type="protein sequence ID" value="MFB5760942.1"/>
    <property type="molecule type" value="Genomic_DNA"/>
</dbReference>
<accession>A0ABV5C0A7</accession>
<dbReference type="Proteomes" id="UP001580430">
    <property type="component" value="Unassembled WGS sequence"/>
</dbReference>
<keyword evidence="2" id="KW-1185">Reference proteome</keyword>
<sequence length="81" mass="9516">MKNTQRVRRLARLSSSSMHFKHESGVMIIPPEPGTEEHTRAAMQKVRQQLKDDLGEEEYNNRMKATNEWFENYTGIKVHSK</sequence>
<organism evidence="1 2">
    <name type="scientific">Paenibacillus medicaginis</name>
    <dbReference type="NCBI Taxonomy" id="1470560"/>
    <lineage>
        <taxon>Bacteria</taxon>
        <taxon>Bacillati</taxon>
        <taxon>Bacillota</taxon>
        <taxon>Bacilli</taxon>
        <taxon>Bacillales</taxon>
        <taxon>Paenibacillaceae</taxon>
        <taxon>Paenibacillus</taxon>
    </lineage>
</organism>
<evidence type="ECO:0000313" key="2">
    <source>
        <dbReference type="Proteomes" id="UP001580430"/>
    </source>
</evidence>